<feature type="compositionally biased region" description="Acidic residues" evidence="3">
    <location>
        <begin position="36"/>
        <end position="45"/>
    </location>
</feature>
<proteinExistence type="predicted"/>
<feature type="compositionally biased region" description="Acidic residues" evidence="3">
    <location>
        <begin position="66"/>
        <end position="84"/>
    </location>
</feature>
<evidence type="ECO:0000256" key="1">
    <source>
        <dbReference type="ARBA" id="ARBA00022614"/>
    </source>
</evidence>
<reference evidence="4 5" key="1">
    <citation type="submission" date="2020-01" db="EMBL/GenBank/DDBJ databases">
        <authorList>
            <consortium name="DOE Joint Genome Institute"/>
            <person name="Haridas S."/>
            <person name="Albert R."/>
            <person name="Binder M."/>
            <person name="Bloem J."/>
            <person name="Labutti K."/>
            <person name="Salamov A."/>
            <person name="Andreopoulos B."/>
            <person name="Baker S.E."/>
            <person name="Barry K."/>
            <person name="Bills G."/>
            <person name="Bluhm B.H."/>
            <person name="Cannon C."/>
            <person name="Castanera R."/>
            <person name="Culley D.E."/>
            <person name="Daum C."/>
            <person name="Ezra D."/>
            <person name="Gonzalez J.B."/>
            <person name="Henrissat B."/>
            <person name="Kuo A."/>
            <person name="Liang C."/>
            <person name="Lipzen A."/>
            <person name="Lutzoni F."/>
            <person name="Magnuson J."/>
            <person name="Mondo S."/>
            <person name="Nolan M."/>
            <person name="Ohm R."/>
            <person name="Pangilinan J."/>
            <person name="Park H.-J.H."/>
            <person name="Ramirez L."/>
            <person name="Alfaro M."/>
            <person name="Sun H."/>
            <person name="Tritt A."/>
            <person name="Yoshinaga Y."/>
            <person name="Zwiers L.-H.L."/>
            <person name="Turgeon B.G."/>
            <person name="Goodwin S.B."/>
            <person name="Spatafora J.W."/>
            <person name="Crous P.W."/>
            <person name="Grigoriev I.V."/>
        </authorList>
    </citation>
    <scope>NUCLEOTIDE SEQUENCE [LARGE SCALE GENOMIC DNA]</scope>
    <source>
        <strain evidence="4 5">CBS 611.86</strain>
    </source>
</reference>
<dbReference type="PANTHER" id="PTHR48051:SF54">
    <property type="entry name" value="LEUCINE-RICH REPEAT-CONTAINING PROTEIN"/>
    <property type="match status" value="1"/>
</dbReference>
<dbReference type="SMART" id="SM00369">
    <property type="entry name" value="LRR_TYP"/>
    <property type="match status" value="2"/>
</dbReference>
<evidence type="ECO:0000313" key="5">
    <source>
        <dbReference type="Proteomes" id="UP000481861"/>
    </source>
</evidence>
<name>A0A7C8MGQ0_9PLEO</name>
<dbReference type="InterPro" id="IPR001611">
    <property type="entry name" value="Leu-rich_rpt"/>
</dbReference>
<dbReference type="PANTHER" id="PTHR48051">
    <property type="match status" value="1"/>
</dbReference>
<feature type="region of interest" description="Disordered" evidence="3">
    <location>
        <begin position="1"/>
        <end position="84"/>
    </location>
</feature>
<evidence type="ECO:0000313" key="4">
    <source>
        <dbReference type="EMBL" id="KAF2876135.1"/>
    </source>
</evidence>
<keyword evidence="5" id="KW-1185">Reference proteome</keyword>
<dbReference type="SUPFAM" id="SSF52058">
    <property type="entry name" value="L domain-like"/>
    <property type="match status" value="1"/>
</dbReference>
<dbReference type="InterPro" id="IPR003591">
    <property type="entry name" value="Leu-rich_rpt_typical-subtyp"/>
</dbReference>
<evidence type="ECO:0000256" key="2">
    <source>
        <dbReference type="ARBA" id="ARBA00022737"/>
    </source>
</evidence>
<evidence type="ECO:0000256" key="3">
    <source>
        <dbReference type="SAM" id="MobiDB-lite"/>
    </source>
</evidence>
<feature type="compositionally biased region" description="Polar residues" evidence="3">
    <location>
        <begin position="19"/>
        <end position="29"/>
    </location>
</feature>
<dbReference type="InterPro" id="IPR050216">
    <property type="entry name" value="LRR_domain-containing"/>
</dbReference>
<dbReference type="InterPro" id="IPR032675">
    <property type="entry name" value="LRR_dom_sf"/>
</dbReference>
<dbReference type="Pfam" id="PF13855">
    <property type="entry name" value="LRR_8"/>
    <property type="match status" value="1"/>
</dbReference>
<dbReference type="Proteomes" id="UP000481861">
    <property type="component" value="Unassembled WGS sequence"/>
</dbReference>
<dbReference type="AlphaFoldDB" id="A0A7C8MGQ0"/>
<keyword evidence="2" id="KW-0677">Repeat</keyword>
<dbReference type="EMBL" id="JAADJZ010000003">
    <property type="protein sequence ID" value="KAF2876135.1"/>
    <property type="molecule type" value="Genomic_DNA"/>
</dbReference>
<dbReference type="OrthoDB" id="1517790at2759"/>
<sequence length="490" mass="54898">MSRPTLPVPQNHSTDDSAPDTSTLASYSNDILLGDDPFDPTDDSDCNAPNTSTLPGYSSDVLIGDDPFDDEDQSDNDDQSDSDESFLRRLLASSSPPLLFSSDGPLDGADVSNYESPRFKRKRQGPWFQDADVRSVAPSKKKQSKMTRNIDSGVWMNGGLYAPPEVGRSKGEIELDDTITHGLENSTFSFNFQDRELRDGDLGPIERLRELVAVPAVMEVRTYRSWNPQIHIDLSHNRLCRLNASIFQIQHLTSLSLRNNRIQELRPQLSHMRNLRTLDISLNSLKWLPVDILRLIAPQGKLRDLRIVGNPLLPKHNIDFSPFVELVQIEVEEKRLRFEAIPLSSPQFFDAVGRSQPGLPPSFSKVLSLATMALECSLEATGSVAAVKGLLWPEIPPPAEAMLDWAEANLEDTFSLFRTCSVCERPYVVTRAEWIDLLWVEQEGAWLPFKFEVCSWGCILVMLWMGVRRYGGYNMDSAEGLGEEGYHAGA</sequence>
<dbReference type="Gene3D" id="3.80.10.10">
    <property type="entry name" value="Ribonuclease Inhibitor"/>
    <property type="match status" value="1"/>
</dbReference>
<keyword evidence="1" id="KW-0433">Leucine-rich repeat</keyword>
<comment type="caution">
    <text evidence="4">The sequence shown here is derived from an EMBL/GenBank/DDBJ whole genome shotgun (WGS) entry which is preliminary data.</text>
</comment>
<accession>A0A7C8MGQ0</accession>
<dbReference type="PROSITE" id="PS51450">
    <property type="entry name" value="LRR"/>
    <property type="match status" value="1"/>
</dbReference>
<protein>
    <submittedName>
        <fullName evidence="4">Uncharacterized protein</fullName>
    </submittedName>
</protein>
<organism evidence="4 5">
    <name type="scientific">Massariosphaeria phaeospora</name>
    <dbReference type="NCBI Taxonomy" id="100035"/>
    <lineage>
        <taxon>Eukaryota</taxon>
        <taxon>Fungi</taxon>
        <taxon>Dikarya</taxon>
        <taxon>Ascomycota</taxon>
        <taxon>Pezizomycotina</taxon>
        <taxon>Dothideomycetes</taxon>
        <taxon>Pleosporomycetidae</taxon>
        <taxon>Pleosporales</taxon>
        <taxon>Pleosporales incertae sedis</taxon>
        <taxon>Massariosphaeria</taxon>
    </lineage>
</organism>
<dbReference type="GO" id="GO:0005737">
    <property type="term" value="C:cytoplasm"/>
    <property type="evidence" value="ECO:0007669"/>
    <property type="project" value="TreeGrafter"/>
</dbReference>
<gene>
    <name evidence="4" type="ORF">BDV95DRAFT_590316</name>
</gene>
<feature type="compositionally biased region" description="Polar residues" evidence="3">
    <location>
        <begin position="47"/>
        <end position="56"/>
    </location>
</feature>
<feature type="region of interest" description="Disordered" evidence="3">
    <location>
        <begin position="97"/>
        <end position="148"/>
    </location>
</feature>